<dbReference type="Proteomes" id="UP001151760">
    <property type="component" value="Unassembled WGS sequence"/>
</dbReference>
<reference evidence="2" key="2">
    <citation type="submission" date="2022-01" db="EMBL/GenBank/DDBJ databases">
        <authorList>
            <person name="Yamashiro T."/>
            <person name="Shiraishi A."/>
            <person name="Satake H."/>
            <person name="Nakayama K."/>
        </authorList>
    </citation>
    <scope>NUCLEOTIDE SEQUENCE</scope>
</reference>
<evidence type="ECO:0000313" key="2">
    <source>
        <dbReference type="EMBL" id="GJT84207.1"/>
    </source>
</evidence>
<feature type="coiled-coil region" evidence="1">
    <location>
        <begin position="12"/>
        <end position="39"/>
    </location>
</feature>
<proteinExistence type="predicted"/>
<keyword evidence="3" id="KW-1185">Reference proteome</keyword>
<comment type="caution">
    <text evidence="2">The sequence shown here is derived from an EMBL/GenBank/DDBJ whole genome shotgun (WGS) entry which is preliminary data.</text>
</comment>
<evidence type="ECO:0000313" key="3">
    <source>
        <dbReference type="Proteomes" id="UP001151760"/>
    </source>
</evidence>
<keyword evidence="1" id="KW-0175">Coiled coil</keyword>
<evidence type="ECO:0000256" key="1">
    <source>
        <dbReference type="SAM" id="Coils"/>
    </source>
</evidence>
<protein>
    <submittedName>
        <fullName evidence="2">Uncharacterized protein</fullName>
    </submittedName>
</protein>
<gene>
    <name evidence="2" type="ORF">Tco_1058549</name>
</gene>
<name>A0ABQ5HAC6_9ASTR</name>
<reference evidence="2" key="1">
    <citation type="journal article" date="2022" name="Int. J. Mol. Sci.">
        <title>Draft Genome of Tanacetum Coccineum: Genomic Comparison of Closely Related Tanacetum-Family Plants.</title>
        <authorList>
            <person name="Yamashiro T."/>
            <person name="Shiraishi A."/>
            <person name="Nakayama K."/>
            <person name="Satake H."/>
        </authorList>
    </citation>
    <scope>NUCLEOTIDE SEQUENCE</scope>
</reference>
<sequence length="309" mass="36177">MSNHATNWDKVNNESKIAHESLTAELKRYKERVKILEQRFNVDLSIREKFTDSQMDDMIWMKNTKFAAFETEINTLKQTLSKHVKEKESFLTTLNGFKKEFKERESKSITKRDCLENKNKELENIVFAMQLTQEIFQKDKSCANQNALEIQEYFEQNDLQAQLHAKDTVINNLKETIHSLRENVNPAKVKKDIDEIECHTPLKRKHECWKTFLDPRFKCKNKRNSSLGARTTQVVLHQDLKAQIQKVFANASLKNELRKLKGKNVIDTVVSKPNATTITPGMFKLDIEPISHRLKNNRDAHEDYLKKTT</sequence>
<organism evidence="2 3">
    <name type="scientific">Tanacetum coccineum</name>
    <dbReference type="NCBI Taxonomy" id="301880"/>
    <lineage>
        <taxon>Eukaryota</taxon>
        <taxon>Viridiplantae</taxon>
        <taxon>Streptophyta</taxon>
        <taxon>Embryophyta</taxon>
        <taxon>Tracheophyta</taxon>
        <taxon>Spermatophyta</taxon>
        <taxon>Magnoliopsida</taxon>
        <taxon>eudicotyledons</taxon>
        <taxon>Gunneridae</taxon>
        <taxon>Pentapetalae</taxon>
        <taxon>asterids</taxon>
        <taxon>campanulids</taxon>
        <taxon>Asterales</taxon>
        <taxon>Asteraceae</taxon>
        <taxon>Asteroideae</taxon>
        <taxon>Anthemideae</taxon>
        <taxon>Anthemidinae</taxon>
        <taxon>Tanacetum</taxon>
    </lineage>
</organism>
<accession>A0ABQ5HAC6</accession>
<dbReference type="EMBL" id="BQNB010019336">
    <property type="protein sequence ID" value="GJT84207.1"/>
    <property type="molecule type" value="Genomic_DNA"/>
</dbReference>